<dbReference type="AlphaFoldDB" id="U2YQT9"/>
<dbReference type="OrthoDB" id="183655at2157"/>
<dbReference type="Pfam" id="PF01917">
    <property type="entry name" value="Flagellin_arch-type"/>
    <property type="match status" value="1"/>
</dbReference>
<dbReference type="Proteomes" id="UP000016986">
    <property type="component" value="Unassembled WGS sequence"/>
</dbReference>
<dbReference type="eggNOG" id="arCOG01822">
    <property type="taxonomic scope" value="Archaea"/>
</dbReference>
<keyword evidence="1" id="KW-0969">Cilium</keyword>
<keyword evidence="1" id="KW-0282">Flagellum</keyword>
<dbReference type="InterPro" id="IPR002774">
    <property type="entry name" value="Flagellin_arc-type"/>
</dbReference>
<proteinExistence type="predicted"/>
<protein>
    <submittedName>
        <fullName evidence="1">Flagella-related protein flaG</fullName>
    </submittedName>
</protein>
<reference evidence="1 2" key="1">
    <citation type="submission" date="2013-09" db="EMBL/GenBank/DDBJ databases">
        <title>Whole genome sequencing of Halarchaeum acidiphilum strain MH1-52-1.</title>
        <authorList>
            <person name="Shimane Y."/>
            <person name="Minegishi H."/>
            <person name="Nishi S."/>
            <person name="Echigo A."/>
            <person name="Shuto A."/>
            <person name="Konishi M."/>
            <person name="Ito T."/>
            <person name="Ohkuma M."/>
            <person name="Ohta Y."/>
            <person name="Nagano Y."/>
            <person name="Tsubouchi T."/>
            <person name="Mori K."/>
            <person name="Usui K."/>
            <person name="Kamekura M."/>
            <person name="Usami R."/>
            <person name="Takaki Y."/>
            <person name="Hatada Y."/>
        </authorList>
    </citation>
    <scope>NUCLEOTIDE SEQUENCE [LARGE SCALE GENOMIC DNA]</scope>
    <source>
        <strain evidence="1 2">JCM 16109</strain>
    </source>
</reference>
<gene>
    <name evidence="1" type="ORF">MBEHAL_0070</name>
</gene>
<keyword evidence="2" id="KW-1185">Reference proteome</keyword>
<sequence length="151" mass="15685">MAGTSVSKLIIFIASLLVATSVAMTLTGSVIDIQGSLSQQGVNTANDIASDVTIASDPGSPGAIYDDGNETVTLLVKNSGSKTLTADPSSIDVLVDGRYGNVTSVTDLGERGDEWEPDETVRVTVHRDLDPGAHRAKVLAGGSTSTMRFYL</sequence>
<dbReference type="RefSeq" id="WP_020220764.1">
    <property type="nucleotide sequence ID" value="NZ_BANO01000010.1"/>
</dbReference>
<dbReference type="EMBL" id="BATA01000001">
    <property type="protein sequence ID" value="GAD51310.1"/>
    <property type="molecule type" value="Genomic_DNA"/>
</dbReference>
<dbReference type="PANTHER" id="PTHR42200">
    <property type="entry name" value="ARCHAEAL FLAGELLA-RELATED PROTEIN F-RELATED"/>
    <property type="match status" value="1"/>
</dbReference>
<evidence type="ECO:0000313" key="1">
    <source>
        <dbReference type="EMBL" id="GAD51310.1"/>
    </source>
</evidence>
<evidence type="ECO:0000313" key="2">
    <source>
        <dbReference type="Proteomes" id="UP000016986"/>
    </source>
</evidence>
<name>U2YQT9_9EURY</name>
<dbReference type="GO" id="GO:0005198">
    <property type="term" value="F:structural molecule activity"/>
    <property type="evidence" value="ECO:0007669"/>
    <property type="project" value="InterPro"/>
</dbReference>
<organism evidence="1 2">
    <name type="scientific">Halarchaeum acidiphilum MH1-52-1</name>
    <dbReference type="NCBI Taxonomy" id="1261545"/>
    <lineage>
        <taxon>Archaea</taxon>
        <taxon>Methanobacteriati</taxon>
        <taxon>Methanobacteriota</taxon>
        <taxon>Stenosarchaea group</taxon>
        <taxon>Halobacteria</taxon>
        <taxon>Halobacteriales</taxon>
        <taxon>Halobacteriaceae</taxon>
    </lineage>
</organism>
<accession>U2YQT9</accession>
<comment type="caution">
    <text evidence="1">The sequence shown here is derived from an EMBL/GenBank/DDBJ whole genome shotgun (WGS) entry which is preliminary data.</text>
</comment>
<keyword evidence="1" id="KW-0966">Cell projection</keyword>
<dbReference type="GO" id="GO:0097588">
    <property type="term" value="P:archaeal or bacterial-type flagellum-dependent cell motility"/>
    <property type="evidence" value="ECO:0007669"/>
    <property type="project" value="InterPro"/>
</dbReference>
<dbReference type="PANTHER" id="PTHR42200:SF2">
    <property type="entry name" value="ARCHAEAL FLAGELLA-RELATED PROTEIN F"/>
    <property type="match status" value="1"/>
</dbReference>